<feature type="compositionally biased region" description="Basic residues" evidence="1">
    <location>
        <begin position="58"/>
        <end position="68"/>
    </location>
</feature>
<comment type="caution">
    <text evidence="3">The sequence shown here is derived from an EMBL/GenBank/DDBJ whole genome shotgun (WGS) entry which is preliminary data.</text>
</comment>
<dbReference type="EMBL" id="JAGETQ010000107">
    <property type="protein sequence ID" value="MBO1916439.1"/>
    <property type="molecule type" value="Genomic_DNA"/>
</dbReference>
<protein>
    <recommendedName>
        <fullName evidence="2">DNA polymerase III subunit tau DnaB-binding domain-containing protein</fullName>
    </recommendedName>
</protein>
<dbReference type="Pfam" id="PF12168">
    <property type="entry name" value="DNA_pol3_tau_4"/>
    <property type="match status" value="1"/>
</dbReference>
<dbReference type="Proteomes" id="UP000664477">
    <property type="component" value="Unassembled WGS sequence"/>
</dbReference>
<name>A0A939NB58_PRORE</name>
<dbReference type="InterPro" id="IPR022001">
    <property type="entry name" value="DNA_pol3_tau_IV"/>
</dbReference>
<feature type="region of interest" description="Disordered" evidence="1">
    <location>
        <begin position="34"/>
        <end position="68"/>
    </location>
</feature>
<accession>A0A939NB58</accession>
<reference evidence="3" key="1">
    <citation type="submission" date="2021-03" db="EMBL/GenBank/DDBJ databases">
        <title>Molecular epidemiology and mechanisms of colistin and carbapenem resistance in Enterobacteriaceae from clinical isolates, the environment and porcine samples in Pretoria, South Africa.</title>
        <authorList>
            <person name="Bogoshi D."/>
            <person name="Mbelle N.M."/>
            <person name="Naidoo V."/>
            <person name="Osei Sekyere J."/>
        </authorList>
    </citation>
    <scope>NUCLEOTIDE SEQUENCE</scope>
    <source>
        <strain evidence="3">C052</strain>
    </source>
</reference>
<organism evidence="3 4">
    <name type="scientific">Providencia rettgeri</name>
    <dbReference type="NCBI Taxonomy" id="587"/>
    <lineage>
        <taxon>Bacteria</taxon>
        <taxon>Pseudomonadati</taxon>
        <taxon>Pseudomonadota</taxon>
        <taxon>Gammaproteobacteria</taxon>
        <taxon>Enterobacterales</taxon>
        <taxon>Morganellaceae</taxon>
        <taxon>Providencia</taxon>
    </lineage>
</organism>
<evidence type="ECO:0000259" key="2">
    <source>
        <dbReference type="Pfam" id="PF12168"/>
    </source>
</evidence>
<dbReference type="AlphaFoldDB" id="A0A939NB58"/>
<sequence length="68" mass="7675">MRILAQKAKPVMPERAKLAASALERLAAVTSKHQQNMVNKAAQAANHKNQSSTNGSLKMKRRWHQKRQ</sequence>
<feature type="compositionally biased region" description="Low complexity" evidence="1">
    <location>
        <begin position="39"/>
        <end position="50"/>
    </location>
</feature>
<evidence type="ECO:0000256" key="1">
    <source>
        <dbReference type="SAM" id="MobiDB-lite"/>
    </source>
</evidence>
<evidence type="ECO:0000313" key="4">
    <source>
        <dbReference type="Proteomes" id="UP000664477"/>
    </source>
</evidence>
<proteinExistence type="predicted"/>
<evidence type="ECO:0000313" key="3">
    <source>
        <dbReference type="EMBL" id="MBO1916439.1"/>
    </source>
</evidence>
<feature type="domain" description="DNA polymerase III subunit tau DnaB-binding" evidence="2">
    <location>
        <begin position="6"/>
        <end position="48"/>
    </location>
</feature>
<gene>
    <name evidence="3" type="ORF">J4727_15455</name>
</gene>